<dbReference type="Proteomes" id="UP000595254">
    <property type="component" value="Chromosome"/>
</dbReference>
<keyword evidence="3" id="KW-1185">Reference proteome</keyword>
<evidence type="ECO:0000313" key="2">
    <source>
        <dbReference type="EMBL" id="QQT00926.1"/>
    </source>
</evidence>
<dbReference type="PANTHER" id="PTHR36437:SF2">
    <property type="entry name" value="GLYOXALASE_BLEOMYCIN RESISTANCE PROTEIN_DIOXYGENASE"/>
    <property type="match status" value="1"/>
</dbReference>
<dbReference type="CDD" id="cd07263">
    <property type="entry name" value="VOC_like"/>
    <property type="match status" value="1"/>
</dbReference>
<dbReference type="InterPro" id="IPR004360">
    <property type="entry name" value="Glyas_Fos-R_dOase_dom"/>
</dbReference>
<name>A0A974S0W9_PERPY</name>
<organism evidence="2 3">
    <name type="scientific">Peribacillus psychrosaccharolyticus</name>
    <name type="common">Bacillus psychrosaccharolyticus</name>
    <dbReference type="NCBI Taxonomy" id="1407"/>
    <lineage>
        <taxon>Bacteria</taxon>
        <taxon>Bacillati</taxon>
        <taxon>Bacillota</taxon>
        <taxon>Bacilli</taxon>
        <taxon>Bacillales</taxon>
        <taxon>Bacillaceae</taxon>
        <taxon>Peribacillus</taxon>
    </lineage>
</organism>
<dbReference type="Gene3D" id="3.10.180.10">
    <property type="entry name" value="2,3-Dihydroxybiphenyl 1,2-Dioxygenase, domain 1"/>
    <property type="match status" value="1"/>
</dbReference>
<dbReference type="EMBL" id="CP068053">
    <property type="protein sequence ID" value="QQT00926.1"/>
    <property type="molecule type" value="Genomic_DNA"/>
</dbReference>
<dbReference type="PANTHER" id="PTHR36437">
    <property type="entry name" value="GLYOXALASE/BLEOMYCIN RESISTANCE PROTEIN/DIOXYGENASE"/>
    <property type="match status" value="1"/>
</dbReference>
<sequence>MIKKIAEIMLYVDNQEESKNFWTEKLGFIVVSDEDNGEGLRWIELVPAVGSETSLILHNKKIIAKMQPELNLATPSLMFCTEDIDHLHKDYQDKQVKVGELVTMPFGKVFNFADNEDHYFAVKQIRT</sequence>
<dbReference type="Pfam" id="PF00903">
    <property type="entry name" value="Glyoxalase"/>
    <property type="match status" value="1"/>
</dbReference>
<reference evidence="2 3" key="1">
    <citation type="submission" date="2021-01" db="EMBL/GenBank/DDBJ databases">
        <title>FDA dAtabase for Regulatory Grade micrObial Sequences (FDA-ARGOS): Supporting development and validation of Infectious Disease Dx tests.</title>
        <authorList>
            <person name="Nelson B."/>
            <person name="Plummer A."/>
            <person name="Tallon L."/>
            <person name="Sadzewicz L."/>
            <person name="Zhao X."/>
            <person name="Boylan J."/>
            <person name="Ott S."/>
            <person name="Bowen H."/>
            <person name="Vavikolanu K."/>
            <person name="Mehta A."/>
            <person name="Aluvathingal J."/>
            <person name="Nadendla S."/>
            <person name="Myers T."/>
            <person name="Yan Y."/>
            <person name="Sichtig H."/>
        </authorList>
    </citation>
    <scope>NUCLEOTIDE SEQUENCE [LARGE SCALE GENOMIC DNA]</scope>
    <source>
        <strain evidence="2 3">FDAARGOS_1161</strain>
    </source>
</reference>
<dbReference type="KEGG" id="ppsr:I6J18_03185"/>
<feature type="domain" description="VOC" evidence="1">
    <location>
        <begin position="4"/>
        <end position="125"/>
    </location>
</feature>
<dbReference type="AlphaFoldDB" id="A0A974S0W9"/>
<evidence type="ECO:0000313" key="3">
    <source>
        <dbReference type="Proteomes" id="UP000595254"/>
    </source>
</evidence>
<dbReference type="PROSITE" id="PS51819">
    <property type="entry name" value="VOC"/>
    <property type="match status" value="1"/>
</dbReference>
<protein>
    <submittedName>
        <fullName evidence="2">VOC family protein</fullName>
    </submittedName>
</protein>
<accession>A0A974S0W9</accession>
<gene>
    <name evidence="2" type="ORF">I6J18_03185</name>
</gene>
<dbReference type="RefSeq" id="WP_040375094.1">
    <property type="nucleotide sequence ID" value="NZ_CP068053.1"/>
</dbReference>
<dbReference type="SUPFAM" id="SSF54593">
    <property type="entry name" value="Glyoxalase/Bleomycin resistance protein/Dihydroxybiphenyl dioxygenase"/>
    <property type="match status" value="1"/>
</dbReference>
<proteinExistence type="predicted"/>
<evidence type="ECO:0000259" key="1">
    <source>
        <dbReference type="PROSITE" id="PS51819"/>
    </source>
</evidence>
<dbReference type="InterPro" id="IPR029068">
    <property type="entry name" value="Glyas_Bleomycin-R_OHBP_Dase"/>
</dbReference>
<dbReference type="InterPro" id="IPR037523">
    <property type="entry name" value="VOC_core"/>
</dbReference>